<organism evidence="1">
    <name type="scientific">Siphoviridae sp. ctjbm8</name>
    <dbReference type="NCBI Taxonomy" id="2825634"/>
    <lineage>
        <taxon>Viruses</taxon>
        <taxon>Duplodnaviria</taxon>
        <taxon>Heunggongvirae</taxon>
        <taxon>Uroviricota</taxon>
        <taxon>Caudoviricetes</taxon>
    </lineage>
</organism>
<evidence type="ECO:0000313" key="1">
    <source>
        <dbReference type="EMBL" id="DAG05751.1"/>
    </source>
</evidence>
<protein>
    <submittedName>
        <fullName evidence="1">Pyocin activator protein PrtN</fullName>
    </submittedName>
</protein>
<proteinExistence type="predicted"/>
<sequence>MDSSRAKTFQQMADELGIRHKLMYTLREASRVTGVPYDTLRIECKAGRLRSQLPEGRKVGRMVRPEWVEQWIEEGTHGIEAA</sequence>
<accession>A0A8S5VGN4</accession>
<dbReference type="EMBL" id="BK016264">
    <property type="protein sequence ID" value="DAG05751.1"/>
    <property type="molecule type" value="Genomic_DNA"/>
</dbReference>
<name>A0A8S5VGN4_9CAUD</name>
<reference evidence="1" key="1">
    <citation type="journal article" date="2021" name="Proc. Natl. Acad. Sci. U.S.A.">
        <title>A Catalog of Tens of Thousands of Viruses from Human Metagenomes Reveals Hidden Associations with Chronic Diseases.</title>
        <authorList>
            <person name="Tisza M.J."/>
            <person name="Buck C.B."/>
        </authorList>
    </citation>
    <scope>NUCLEOTIDE SEQUENCE</scope>
    <source>
        <strain evidence="1">Ctjbm8</strain>
    </source>
</reference>